<dbReference type="Proteomes" id="UP000002038">
    <property type="component" value="Unassembled WGS sequence"/>
</dbReference>
<dbReference type="VEuPathDB" id="FungiDB:BDBG_16232"/>
<dbReference type="EMBL" id="GG657449">
    <property type="protein sequence ID" value="OAT04340.1"/>
    <property type="molecule type" value="Genomic_DNA"/>
</dbReference>
<evidence type="ECO:0000313" key="2">
    <source>
        <dbReference type="Proteomes" id="UP000002038"/>
    </source>
</evidence>
<dbReference type="GeneID" id="42528422"/>
<proteinExistence type="predicted"/>
<dbReference type="KEGG" id="bgh:BDBG_16232"/>
<gene>
    <name evidence="1" type="ORF">BDBG_16232</name>
</gene>
<dbReference type="AlphaFoldDB" id="A0A179U923"/>
<organism evidence="1 2">
    <name type="scientific">Blastomyces gilchristii (strain SLH14081)</name>
    <name type="common">Blastomyces dermatitidis</name>
    <dbReference type="NCBI Taxonomy" id="559298"/>
    <lineage>
        <taxon>Eukaryota</taxon>
        <taxon>Fungi</taxon>
        <taxon>Dikarya</taxon>
        <taxon>Ascomycota</taxon>
        <taxon>Pezizomycotina</taxon>
        <taxon>Eurotiomycetes</taxon>
        <taxon>Eurotiomycetidae</taxon>
        <taxon>Onygenales</taxon>
        <taxon>Ajellomycetaceae</taxon>
        <taxon>Blastomyces</taxon>
    </lineage>
</organism>
<accession>A0A179U923</accession>
<keyword evidence="2" id="KW-1185">Reference proteome</keyword>
<name>A0A179U923_BLAGS</name>
<evidence type="ECO:0000313" key="1">
    <source>
        <dbReference type="EMBL" id="OAT04340.1"/>
    </source>
</evidence>
<protein>
    <submittedName>
        <fullName evidence="1">Uncharacterized protein</fullName>
    </submittedName>
</protein>
<sequence length="114" mass="13169">MMYYSFDHLIIIQLTTWLCFLNAITKKYPTVILIRKWQTAEPHADNHYYCHSENLTREPDFSRVTGASASLGFSTPRAFHAAFKNKACRDPGGIKVLPASAAALMSWDYYYDYY</sequence>
<reference evidence="2" key="1">
    <citation type="journal article" date="2015" name="PLoS Genet.">
        <title>The dynamic genome and transcriptome of the human fungal pathogen Blastomyces and close relative Emmonsia.</title>
        <authorList>
            <person name="Munoz J.F."/>
            <person name="Gauthier G.M."/>
            <person name="Desjardins C.A."/>
            <person name="Gallo J.E."/>
            <person name="Holder J."/>
            <person name="Sullivan T.D."/>
            <person name="Marty A.J."/>
            <person name="Carmen J.C."/>
            <person name="Chen Z."/>
            <person name="Ding L."/>
            <person name="Gujja S."/>
            <person name="Magrini V."/>
            <person name="Misas E."/>
            <person name="Mitreva M."/>
            <person name="Priest M."/>
            <person name="Saif S."/>
            <person name="Whiston E.A."/>
            <person name="Young S."/>
            <person name="Zeng Q."/>
            <person name="Goldman W.E."/>
            <person name="Mardis E.R."/>
            <person name="Taylor J.W."/>
            <person name="McEwen J.G."/>
            <person name="Clay O.K."/>
            <person name="Klein B.S."/>
            <person name="Cuomo C.A."/>
        </authorList>
    </citation>
    <scope>NUCLEOTIDE SEQUENCE [LARGE SCALE GENOMIC DNA]</scope>
    <source>
        <strain evidence="2">SLH14081</strain>
    </source>
</reference>
<dbReference type="RefSeq" id="XP_031576126.1">
    <property type="nucleotide sequence ID" value="XM_031724226.1"/>
</dbReference>